<dbReference type="EMBL" id="OX336137">
    <property type="protein sequence ID" value="CAI2719613.1"/>
    <property type="molecule type" value="Genomic_DNA"/>
</dbReference>
<evidence type="ECO:0000313" key="2">
    <source>
        <dbReference type="EMBL" id="CAI2719613.1"/>
    </source>
</evidence>
<feature type="transmembrane region" description="Helical" evidence="1">
    <location>
        <begin position="147"/>
        <end position="168"/>
    </location>
</feature>
<evidence type="ECO:0000256" key="1">
    <source>
        <dbReference type="SAM" id="Phobius"/>
    </source>
</evidence>
<keyword evidence="1" id="KW-0472">Membrane</keyword>
<sequence>MNWIELVYDKDCPNVEAARDHLRQALTAVGMPLTWQEWERSDPASPPYVMRYGSPTVLIHGRDVALSPDTEAGHCRLYADGKGGFHGAPPVDVILRRLKPHAEKNLKKFSGVVPVLGVALLPKLTCPACWPAYAWLLGVMGLDFINYTPWLLPMMAVFLVPALGVLAYRAGRRRGYGPFFLGLVGSVFLLAGKFYFNQPFVEYGGMAGLFMAFVWNAWPKKPDRVDTDCPACGDTEKAARPAQ</sequence>
<accession>A0ABN8W846</accession>
<gene>
    <name evidence="2" type="ORF">NSPWAT_2757</name>
</gene>
<evidence type="ECO:0000313" key="3">
    <source>
        <dbReference type="Proteomes" id="UP001157733"/>
    </source>
</evidence>
<keyword evidence="3" id="KW-1185">Reference proteome</keyword>
<proteinExistence type="predicted"/>
<name>A0ABN8W846_9BACT</name>
<keyword evidence="1" id="KW-0812">Transmembrane</keyword>
<feature type="transmembrane region" description="Helical" evidence="1">
    <location>
        <begin position="175"/>
        <end position="194"/>
    </location>
</feature>
<dbReference type="RefSeq" id="WP_282012433.1">
    <property type="nucleotide sequence ID" value="NZ_OX336137.1"/>
</dbReference>
<dbReference type="Proteomes" id="UP001157733">
    <property type="component" value="Chromosome"/>
</dbReference>
<keyword evidence="1" id="KW-1133">Transmembrane helix</keyword>
<protein>
    <recommendedName>
        <fullName evidence="4">MerC domain-containing protein</fullName>
    </recommendedName>
</protein>
<reference evidence="2 3" key="1">
    <citation type="submission" date="2022-09" db="EMBL/GenBank/DDBJ databases">
        <authorList>
            <person name="Kop L."/>
        </authorList>
    </citation>
    <scope>NUCLEOTIDE SEQUENCE [LARGE SCALE GENOMIC DNA]</scope>
    <source>
        <strain evidence="2 3">347</strain>
    </source>
</reference>
<feature type="transmembrane region" description="Helical" evidence="1">
    <location>
        <begin position="109"/>
        <end position="135"/>
    </location>
</feature>
<organism evidence="2 3">
    <name type="scientific">Nitrospina watsonii</name>
    <dbReference type="NCBI Taxonomy" id="1323948"/>
    <lineage>
        <taxon>Bacteria</taxon>
        <taxon>Pseudomonadati</taxon>
        <taxon>Nitrospinota/Tectimicrobiota group</taxon>
        <taxon>Nitrospinota</taxon>
        <taxon>Nitrospinia</taxon>
        <taxon>Nitrospinales</taxon>
        <taxon>Nitrospinaceae</taxon>
        <taxon>Nitrospina</taxon>
    </lineage>
</organism>
<feature type="transmembrane region" description="Helical" evidence="1">
    <location>
        <begin position="200"/>
        <end position="218"/>
    </location>
</feature>
<evidence type="ECO:0008006" key="4">
    <source>
        <dbReference type="Google" id="ProtNLM"/>
    </source>
</evidence>